<feature type="region of interest" description="Disordered" evidence="1">
    <location>
        <begin position="946"/>
        <end position="991"/>
    </location>
</feature>
<gene>
    <name evidence="2" type="ORF">K402DRAFT_177475</name>
</gene>
<organism evidence="2 3">
    <name type="scientific">Aulographum hederae CBS 113979</name>
    <dbReference type="NCBI Taxonomy" id="1176131"/>
    <lineage>
        <taxon>Eukaryota</taxon>
        <taxon>Fungi</taxon>
        <taxon>Dikarya</taxon>
        <taxon>Ascomycota</taxon>
        <taxon>Pezizomycotina</taxon>
        <taxon>Dothideomycetes</taxon>
        <taxon>Pleosporomycetidae</taxon>
        <taxon>Aulographales</taxon>
        <taxon>Aulographaceae</taxon>
    </lineage>
</organism>
<feature type="compositionally biased region" description="Polar residues" evidence="1">
    <location>
        <begin position="835"/>
        <end position="844"/>
    </location>
</feature>
<feature type="compositionally biased region" description="Acidic residues" evidence="1">
    <location>
        <begin position="307"/>
        <end position="319"/>
    </location>
</feature>
<feature type="compositionally biased region" description="Acidic residues" evidence="1">
    <location>
        <begin position="792"/>
        <end position="813"/>
    </location>
</feature>
<feature type="region of interest" description="Disordered" evidence="1">
    <location>
        <begin position="1109"/>
        <end position="1137"/>
    </location>
</feature>
<evidence type="ECO:0000256" key="1">
    <source>
        <dbReference type="SAM" id="MobiDB-lite"/>
    </source>
</evidence>
<dbReference type="EMBL" id="ML977176">
    <property type="protein sequence ID" value="KAF1983333.1"/>
    <property type="molecule type" value="Genomic_DNA"/>
</dbReference>
<feature type="compositionally biased region" description="Acidic residues" evidence="1">
    <location>
        <begin position="1113"/>
        <end position="1136"/>
    </location>
</feature>
<evidence type="ECO:0008006" key="4">
    <source>
        <dbReference type="Google" id="ProtNLM"/>
    </source>
</evidence>
<keyword evidence="3" id="KW-1185">Reference proteome</keyword>
<feature type="compositionally biased region" description="Basic and acidic residues" evidence="1">
    <location>
        <begin position="709"/>
        <end position="733"/>
    </location>
</feature>
<feature type="region of interest" description="Disordered" evidence="1">
    <location>
        <begin position="650"/>
        <end position="879"/>
    </location>
</feature>
<sequence length="1147" mass="125613">MADPISIVASIIGISSAGIKLSTTLYTYAETAFNADKALVDVARDVSLTSSVLGELGSILDIQESGEGDGNEKRKRKNALSPTALKSAGEAVEGCRKVFGEIEGVVGAMIGGNGKGNGAKTGKTVKMGMAKRLRWPLKEPRIRLLLGNLERLKTTLLLILNVLLYARGNAQMEPNEPSAYDEKKLLIKGLMRKEKASKKTYQELEKALDSQNDPSTQTAPAIQANLATQESKEDGQFEKKSFQSEERPQMDQYFPPLAVNLLTIPPPHQPTCSPSLLPPPPHLISASGGASRVPSERRQARSVPLESLDEDVASEDSDDSNYTQGHLSKVELGDCISHIQDLLVIIENARSTLTSDAESLDKRRGGQVLEKYWGTFRALECYFQIHTLIQAATGLAIRKGLNATYSRLYDERVRLVEQITDLRVRDMIEDHFKQVRVETSSATFVVTSTQETHQFRKEALAGDHILWKPKKFKTYVPSPPPSNSIADSGDVVTRLRSFGTSHQRRERPNLTPEHKVAHSSTPFPRSTASQHSTVTTRVKISRTSRTPSGDIERELRKKLSKFGFKDRLISSILETTPDSSSSESSPVQAPLFGGSEGFSKKQAEYKKLDEALHKRLSVFGFQDNETKKSRRNSRVNDTTHSLIFDERELMRLINGPQSGSDKVLEGQREDRDTDGGVDGDSDVEPSELSPRAPDHRNSVAGAVGDGDESEKGDGDQPDADQRTGKHYPTRLDDVPEESSDDDDGLFSIPLSNTKMVNSSTGAPRLSISDAKRVTFSARRPMSVNMARHKERDEEESDEQEEEDEEEEEDTEDEKSDKDVPVVRFPKSECFHLATPQGSSATRPTLSLHIPGAAPKRVEQPAPASATAPRDSRNYADNSAQVDNIMPLTFADIIAGEGTGIEWSRSSRSAEKENDDPTKPSVDKATGADVDYTKLAHELKRYNFSYSSSDDEVEGETPKKKLETVSGHQIDFSVAAPTQPPPNVEKPKSLSPLRLLPARGKSGTAVSIPEGFDVPPLSRRFFDGVPSQTSQAYAPPYQPPAGHAVSSNLPHAQRYEYIPGGESFGPGVGVGREGSMYTPAKYGGVKEGASKGADSAADAILSPTFVRVGSSMAADEESEGEQMDSEEGEEEDEEDVDELLREWTTLYE</sequence>
<feature type="region of interest" description="Disordered" evidence="1">
    <location>
        <begin position="261"/>
        <end position="322"/>
    </location>
</feature>
<feature type="compositionally biased region" description="Basic and acidic residues" evidence="1">
    <location>
        <begin position="230"/>
        <end position="249"/>
    </location>
</feature>
<feature type="region of interest" description="Disordered" evidence="1">
    <location>
        <begin position="498"/>
        <end position="551"/>
    </location>
</feature>
<feature type="region of interest" description="Disordered" evidence="1">
    <location>
        <begin position="1025"/>
        <end position="1046"/>
    </location>
</feature>
<feature type="region of interest" description="Disordered" evidence="1">
    <location>
        <begin position="575"/>
        <end position="595"/>
    </location>
</feature>
<feature type="region of interest" description="Disordered" evidence="1">
    <location>
        <begin position="228"/>
        <end position="249"/>
    </location>
</feature>
<feature type="compositionally biased region" description="Polar residues" evidence="1">
    <location>
        <begin position="518"/>
        <end position="547"/>
    </location>
</feature>
<feature type="compositionally biased region" description="Acidic residues" evidence="1">
    <location>
        <begin position="675"/>
        <end position="685"/>
    </location>
</feature>
<feature type="compositionally biased region" description="Basic and acidic residues" evidence="1">
    <location>
        <begin position="506"/>
        <end position="516"/>
    </location>
</feature>
<protein>
    <recommendedName>
        <fullName evidence="4">Fungal N-terminal domain-containing protein</fullName>
    </recommendedName>
</protein>
<proteinExistence type="predicted"/>
<evidence type="ECO:0000313" key="3">
    <source>
        <dbReference type="Proteomes" id="UP000800041"/>
    </source>
</evidence>
<feature type="compositionally biased region" description="Basic and acidic residues" evidence="1">
    <location>
        <begin position="662"/>
        <end position="674"/>
    </location>
</feature>
<feature type="compositionally biased region" description="Basic and acidic residues" evidence="1">
    <location>
        <begin position="814"/>
        <end position="829"/>
    </location>
</feature>
<dbReference type="OrthoDB" id="5431013at2759"/>
<feature type="region of interest" description="Disordered" evidence="1">
    <location>
        <begin position="898"/>
        <end position="928"/>
    </location>
</feature>
<accession>A0A6G1GQV1</accession>
<evidence type="ECO:0000313" key="2">
    <source>
        <dbReference type="EMBL" id="KAF1983333.1"/>
    </source>
</evidence>
<dbReference type="Proteomes" id="UP000800041">
    <property type="component" value="Unassembled WGS sequence"/>
</dbReference>
<dbReference type="PANTHER" id="PTHR36167">
    <property type="entry name" value="C2H2 FINGER DOMAIN TRANSCRIPTION FACTOR (EUROFUNG)-RELATED"/>
    <property type="match status" value="1"/>
</dbReference>
<name>A0A6G1GQV1_9PEZI</name>
<feature type="compositionally biased region" description="Basic and acidic residues" evidence="1">
    <location>
        <begin position="907"/>
        <end position="921"/>
    </location>
</feature>
<dbReference type="InterPro" id="IPR039327">
    <property type="entry name" value="CON7-like"/>
</dbReference>
<feature type="compositionally biased region" description="Polar residues" evidence="1">
    <location>
        <begin position="749"/>
        <end position="761"/>
    </location>
</feature>
<dbReference type="PANTHER" id="PTHR36167:SF4">
    <property type="entry name" value="FUNGAL N-TERMINAL DOMAIN-CONTAINING PROTEIN"/>
    <property type="match status" value="1"/>
</dbReference>
<dbReference type="AlphaFoldDB" id="A0A6G1GQV1"/>
<reference evidence="2" key="1">
    <citation type="journal article" date="2020" name="Stud. Mycol.">
        <title>101 Dothideomycetes genomes: a test case for predicting lifestyles and emergence of pathogens.</title>
        <authorList>
            <person name="Haridas S."/>
            <person name="Albert R."/>
            <person name="Binder M."/>
            <person name="Bloem J."/>
            <person name="Labutti K."/>
            <person name="Salamov A."/>
            <person name="Andreopoulos B."/>
            <person name="Baker S."/>
            <person name="Barry K."/>
            <person name="Bills G."/>
            <person name="Bluhm B."/>
            <person name="Cannon C."/>
            <person name="Castanera R."/>
            <person name="Culley D."/>
            <person name="Daum C."/>
            <person name="Ezra D."/>
            <person name="Gonzalez J."/>
            <person name="Henrissat B."/>
            <person name="Kuo A."/>
            <person name="Liang C."/>
            <person name="Lipzen A."/>
            <person name="Lutzoni F."/>
            <person name="Magnuson J."/>
            <person name="Mondo S."/>
            <person name="Nolan M."/>
            <person name="Ohm R."/>
            <person name="Pangilinan J."/>
            <person name="Park H.-J."/>
            <person name="Ramirez L."/>
            <person name="Alfaro M."/>
            <person name="Sun H."/>
            <person name="Tritt A."/>
            <person name="Yoshinaga Y."/>
            <person name="Zwiers L.-H."/>
            <person name="Turgeon B."/>
            <person name="Goodwin S."/>
            <person name="Spatafora J."/>
            <person name="Crous P."/>
            <person name="Grigoriev I."/>
        </authorList>
    </citation>
    <scope>NUCLEOTIDE SEQUENCE</scope>
    <source>
        <strain evidence="2">CBS 113979</strain>
    </source>
</reference>
<dbReference type="GO" id="GO:0006355">
    <property type="term" value="P:regulation of DNA-templated transcription"/>
    <property type="evidence" value="ECO:0007669"/>
    <property type="project" value="InterPro"/>
</dbReference>
<feature type="compositionally biased region" description="Acidic residues" evidence="1">
    <location>
        <begin position="734"/>
        <end position="744"/>
    </location>
</feature>